<protein>
    <recommendedName>
        <fullName evidence="2">EamA domain-containing protein</fullName>
    </recommendedName>
</protein>
<dbReference type="KEGG" id="smr:Smar_0375"/>
<dbReference type="InterPro" id="IPR000620">
    <property type="entry name" value="EamA_dom"/>
</dbReference>
<sequence length="153" mass="16938">MLCLFFIVRWLCVVGRVEGWLVFSVLCLLFWGLWGFILKLAYSNLSWVETYFLSSLSSFILVLFVVSYYGLKFPPLNTYSALAFIAGFFGGAGYVFFVKALEQGKASVVIPLTALYPAITAVIALVVLREKISVYQGIGIILAVLASILLSLK</sequence>
<evidence type="ECO:0000259" key="2">
    <source>
        <dbReference type="Pfam" id="PF00892"/>
    </source>
</evidence>
<dbReference type="AlphaFoldDB" id="A3DLH7"/>
<evidence type="ECO:0000313" key="4">
    <source>
        <dbReference type="Proteomes" id="UP000000254"/>
    </source>
</evidence>
<feature type="transmembrane region" description="Helical" evidence="1">
    <location>
        <begin position="134"/>
        <end position="152"/>
    </location>
</feature>
<dbReference type="Proteomes" id="UP000000254">
    <property type="component" value="Chromosome"/>
</dbReference>
<dbReference type="Pfam" id="PF00892">
    <property type="entry name" value="EamA"/>
    <property type="match status" value="1"/>
</dbReference>
<dbReference type="HOGENOM" id="CLU_140953_0_0_2"/>
<evidence type="ECO:0000313" key="3">
    <source>
        <dbReference type="EMBL" id="ABN69487.1"/>
    </source>
</evidence>
<dbReference type="eggNOG" id="arCOG03426">
    <property type="taxonomic scope" value="Archaea"/>
</dbReference>
<evidence type="ECO:0000256" key="1">
    <source>
        <dbReference type="SAM" id="Phobius"/>
    </source>
</evidence>
<dbReference type="InterPro" id="IPR037185">
    <property type="entry name" value="EmrE-like"/>
</dbReference>
<keyword evidence="1" id="KW-0472">Membrane</keyword>
<feature type="domain" description="EamA" evidence="2">
    <location>
        <begin position="20"/>
        <end position="151"/>
    </location>
</feature>
<feature type="transmembrane region" description="Helical" evidence="1">
    <location>
        <begin position="50"/>
        <end position="71"/>
    </location>
</feature>
<feature type="transmembrane region" description="Helical" evidence="1">
    <location>
        <begin position="20"/>
        <end position="38"/>
    </location>
</feature>
<keyword evidence="4" id="KW-1185">Reference proteome</keyword>
<dbReference type="PANTHER" id="PTHR22911">
    <property type="entry name" value="ACYL-MALONYL CONDENSING ENZYME-RELATED"/>
    <property type="match status" value="1"/>
</dbReference>
<dbReference type="SUPFAM" id="SSF103481">
    <property type="entry name" value="Multidrug resistance efflux transporter EmrE"/>
    <property type="match status" value="1"/>
</dbReference>
<name>A3DLH7_STAMF</name>
<accession>A3DLH7</accession>
<reference evidence="4" key="1">
    <citation type="journal article" date="2009" name="BMC Genomics">
        <title>The complete genome sequence of Staphylothermus marinus reveals differences in sulfur metabolism among heterotrophic Crenarchaeota.</title>
        <authorList>
            <person name="Anderson I.J."/>
            <person name="Dharmarajan L."/>
            <person name="Rodriguez J."/>
            <person name="Hooper S."/>
            <person name="Porat I."/>
            <person name="Ulrich L.E."/>
            <person name="Elkins J.G."/>
            <person name="Mavromatis K."/>
            <person name="Sun H."/>
            <person name="Land M."/>
            <person name="Lapidus A."/>
            <person name="Lucas S."/>
            <person name="Barry K."/>
            <person name="Huber H."/>
            <person name="Zhulin I.B."/>
            <person name="Whitman W.B."/>
            <person name="Mukhopadhyay B."/>
            <person name="Woese C."/>
            <person name="Bristow J."/>
            <person name="Kyrpides N."/>
        </authorList>
    </citation>
    <scope>NUCLEOTIDE SEQUENCE [LARGE SCALE GENOMIC DNA]</scope>
    <source>
        <strain evidence="4">ATCC 43588 / DSM 3639 / JCM 9404 / F1</strain>
    </source>
</reference>
<proteinExistence type="predicted"/>
<keyword evidence="1" id="KW-0812">Transmembrane</keyword>
<keyword evidence="1" id="KW-1133">Transmembrane helix</keyword>
<feature type="transmembrane region" description="Helical" evidence="1">
    <location>
        <begin position="109"/>
        <end position="128"/>
    </location>
</feature>
<dbReference type="EMBL" id="CP000575">
    <property type="protein sequence ID" value="ABN69487.1"/>
    <property type="molecule type" value="Genomic_DNA"/>
</dbReference>
<gene>
    <name evidence="3" type="ordered locus">Smar_0375</name>
</gene>
<feature type="transmembrane region" description="Helical" evidence="1">
    <location>
        <begin position="77"/>
        <end position="97"/>
    </location>
</feature>
<dbReference type="Gene3D" id="1.10.3730.20">
    <property type="match status" value="1"/>
</dbReference>
<dbReference type="GO" id="GO:0016020">
    <property type="term" value="C:membrane"/>
    <property type="evidence" value="ECO:0007669"/>
    <property type="project" value="InterPro"/>
</dbReference>
<reference evidence="3 4" key="2">
    <citation type="journal article" date="2009" name="Stand. Genomic Sci.">
        <title>Complete genome sequence of Staphylothermus marinus Stetter and Fiala 1986 type strain F1.</title>
        <authorList>
            <person name="Anderson I.J."/>
            <person name="Sun H."/>
            <person name="Lapidus A."/>
            <person name="Copeland A."/>
            <person name="Glavina Del Rio T."/>
            <person name="Tice H."/>
            <person name="Dalin E."/>
            <person name="Lucas S."/>
            <person name="Barry K."/>
            <person name="Land M."/>
            <person name="Richardson P."/>
            <person name="Huber H."/>
            <person name="Kyrpides N.C."/>
        </authorList>
    </citation>
    <scope>NUCLEOTIDE SEQUENCE [LARGE SCALE GENOMIC DNA]</scope>
    <source>
        <strain evidence="4">ATCC 43588 / DSM 3639 / JCM 9404 / F1</strain>
    </source>
</reference>
<dbReference type="PANTHER" id="PTHR22911:SF137">
    <property type="entry name" value="SOLUTE CARRIER FAMILY 35 MEMBER G2-RELATED"/>
    <property type="match status" value="1"/>
</dbReference>
<organism evidence="3 4">
    <name type="scientific">Staphylothermus marinus (strain ATCC 43588 / DSM 3639 / JCM 9404 / F1)</name>
    <dbReference type="NCBI Taxonomy" id="399550"/>
    <lineage>
        <taxon>Archaea</taxon>
        <taxon>Thermoproteota</taxon>
        <taxon>Thermoprotei</taxon>
        <taxon>Desulfurococcales</taxon>
        <taxon>Desulfurococcaceae</taxon>
        <taxon>Staphylothermus</taxon>
    </lineage>
</organism>